<comment type="caution">
    <text evidence="10">The sequence shown here is derived from an EMBL/GenBank/DDBJ whole genome shotgun (WGS) entry which is preliminary data.</text>
</comment>
<dbReference type="STRING" id="202789.GCA_001457435_00210"/>
<dbReference type="EMBL" id="AGWL01000001">
    <property type="protein sequence ID" value="EKU96049.1"/>
    <property type="molecule type" value="Genomic_DNA"/>
</dbReference>
<feature type="compositionally biased region" description="Low complexity" evidence="6">
    <location>
        <begin position="42"/>
        <end position="55"/>
    </location>
</feature>
<keyword evidence="7" id="KW-0472">Membrane</keyword>
<protein>
    <submittedName>
        <fullName evidence="10">Uncharacterized protein</fullName>
    </submittedName>
</protein>
<feature type="region of interest" description="Disordered" evidence="6">
    <location>
        <begin position="117"/>
        <end position="140"/>
    </location>
</feature>
<dbReference type="AlphaFoldDB" id="K9EFM2"/>
<feature type="transmembrane region" description="Helical" evidence="7">
    <location>
        <begin position="148"/>
        <end position="171"/>
    </location>
</feature>
<dbReference type="PATRIC" id="fig|883066.3.peg.139"/>
<proteinExistence type="predicted"/>
<accession>K9EFM2</accession>
<keyword evidence="4 7" id="KW-1133">Transmembrane helix</keyword>
<evidence type="ECO:0000256" key="4">
    <source>
        <dbReference type="ARBA" id="ARBA00022989"/>
    </source>
</evidence>
<dbReference type="GO" id="GO:0051301">
    <property type="term" value="P:cell division"/>
    <property type="evidence" value="ECO:0007669"/>
    <property type="project" value="UniProtKB-KW"/>
</dbReference>
<evidence type="ECO:0000313" key="10">
    <source>
        <dbReference type="EMBL" id="EKU96049.1"/>
    </source>
</evidence>
<evidence type="ECO:0000259" key="8">
    <source>
        <dbReference type="Pfam" id="PF03799"/>
    </source>
</evidence>
<feature type="domain" description="Cell division protein FtsQ/DivIB C-terminal" evidence="8">
    <location>
        <begin position="255"/>
        <end position="351"/>
    </location>
</feature>
<evidence type="ECO:0000256" key="3">
    <source>
        <dbReference type="ARBA" id="ARBA00022692"/>
    </source>
</evidence>
<keyword evidence="3 7" id="KW-0812">Transmembrane</keyword>
<evidence type="ECO:0000256" key="2">
    <source>
        <dbReference type="ARBA" id="ARBA00022618"/>
    </source>
</evidence>
<dbReference type="Pfam" id="PF03799">
    <property type="entry name" value="FtsQ_DivIB_C"/>
    <property type="match status" value="1"/>
</dbReference>
<evidence type="ECO:0000256" key="1">
    <source>
        <dbReference type="ARBA" id="ARBA00022475"/>
    </source>
</evidence>
<dbReference type="InterPro" id="IPR013685">
    <property type="entry name" value="POTRA_FtsQ_type"/>
</dbReference>
<name>K9EFM2_9ACTO</name>
<keyword evidence="11" id="KW-1185">Reference proteome</keyword>
<dbReference type="InterPro" id="IPR050487">
    <property type="entry name" value="FtsQ_DivIB"/>
</dbReference>
<feature type="compositionally biased region" description="Basic residues" evidence="6">
    <location>
        <begin position="56"/>
        <end position="74"/>
    </location>
</feature>
<dbReference type="HOGENOM" id="CLU_753614_0_0_11"/>
<dbReference type="PANTHER" id="PTHR37820:SF1">
    <property type="entry name" value="CELL DIVISION PROTEIN FTSQ"/>
    <property type="match status" value="1"/>
</dbReference>
<evidence type="ECO:0000256" key="6">
    <source>
        <dbReference type="SAM" id="MobiDB-lite"/>
    </source>
</evidence>
<feature type="domain" description="POTRA" evidence="9">
    <location>
        <begin position="187"/>
        <end position="243"/>
    </location>
</feature>
<feature type="region of interest" description="Disordered" evidence="6">
    <location>
        <begin position="1"/>
        <end position="90"/>
    </location>
</feature>
<dbReference type="RefSeq" id="WP_007000355.1">
    <property type="nucleotide sequence ID" value="NZ_JH992955.1"/>
</dbReference>
<evidence type="ECO:0000259" key="9">
    <source>
        <dbReference type="Pfam" id="PF08478"/>
    </source>
</evidence>
<evidence type="ECO:0000256" key="5">
    <source>
        <dbReference type="ARBA" id="ARBA00023306"/>
    </source>
</evidence>
<sequence>MRQPSENRRRNLNPRAVGRPASGSRLPDAAQKRAESGEENSSRAGAEAAREGANATRRHAKLPRRPGNSQRRRAKGSEVERRVSPTAPTAPVTYDDAIFEVADLSASSAQMFSGASARTAGSAHEAADIQERRKERKNEKRRMRLTRLARVGGGALGILLVVWAVFFSPLLALQAEKITVTGVPEGAIVTNEEVADVAAAFAGRPLTRISGAAVGDYISSVIPEVSQVQVEKNWPRGIDIQVQMREAVVCMGAGGECSPVDREGNPLRVTEETKASLPRIGAAPGAGGQGVENALEVLSALDADIRAQVESVQLENSNHVVLKIAGGKTVKWGDASRPQMKAQVLRVLLGQPGTVYDISEPSAAVVK</sequence>
<dbReference type="Pfam" id="PF08478">
    <property type="entry name" value="POTRA_1"/>
    <property type="match status" value="1"/>
</dbReference>
<dbReference type="PANTHER" id="PTHR37820">
    <property type="entry name" value="CELL DIVISION PROTEIN DIVIB"/>
    <property type="match status" value="1"/>
</dbReference>
<feature type="compositionally biased region" description="Basic and acidic residues" evidence="6">
    <location>
        <begin position="125"/>
        <end position="138"/>
    </location>
</feature>
<dbReference type="GO" id="GO:0005886">
    <property type="term" value="C:plasma membrane"/>
    <property type="evidence" value="ECO:0007669"/>
    <property type="project" value="TreeGrafter"/>
</dbReference>
<reference evidence="10 11" key="1">
    <citation type="submission" date="2012-09" db="EMBL/GenBank/DDBJ databases">
        <title>The Genome Sequence of Actinobaculum massiliae ACS-171-V-COL2.</title>
        <authorList>
            <consortium name="The Broad Institute Genome Sequencing Platform"/>
            <person name="Earl A."/>
            <person name="Ward D."/>
            <person name="Feldgarden M."/>
            <person name="Gevers D."/>
            <person name="Saerens B."/>
            <person name="Vaneechoutte M."/>
            <person name="Walker B."/>
            <person name="Young S.K."/>
            <person name="Zeng Q."/>
            <person name="Gargeya S."/>
            <person name="Fitzgerald M."/>
            <person name="Haas B."/>
            <person name="Abouelleil A."/>
            <person name="Alvarado L."/>
            <person name="Arachchi H.M."/>
            <person name="Berlin A."/>
            <person name="Chapman S.B."/>
            <person name="Goldberg J."/>
            <person name="Griggs A."/>
            <person name="Gujja S."/>
            <person name="Hansen M."/>
            <person name="Howarth C."/>
            <person name="Imamovic A."/>
            <person name="Larimer J."/>
            <person name="McCowen C."/>
            <person name="Montmayeur A."/>
            <person name="Murphy C."/>
            <person name="Neiman D."/>
            <person name="Pearson M."/>
            <person name="Priest M."/>
            <person name="Roberts A."/>
            <person name="Saif S."/>
            <person name="Shea T."/>
            <person name="Sisk P."/>
            <person name="Sykes S."/>
            <person name="Wortman J."/>
            <person name="Nusbaum C."/>
            <person name="Birren B."/>
        </authorList>
    </citation>
    <scope>NUCLEOTIDE SEQUENCE [LARGE SCALE GENOMIC DNA]</scope>
    <source>
        <strain evidence="11">ACS-171-V-Col2</strain>
    </source>
</reference>
<keyword evidence="1" id="KW-1003">Cell membrane</keyword>
<dbReference type="eggNOG" id="COG1589">
    <property type="taxonomic scope" value="Bacteria"/>
</dbReference>
<keyword evidence="5" id="KW-0131">Cell cycle</keyword>
<gene>
    <name evidence="10" type="ORF">HMPREF9233_00137</name>
</gene>
<organism evidence="10 11">
    <name type="scientific">Actinobaculum massiliense ACS-171-V-Col2</name>
    <dbReference type="NCBI Taxonomy" id="883066"/>
    <lineage>
        <taxon>Bacteria</taxon>
        <taxon>Bacillati</taxon>
        <taxon>Actinomycetota</taxon>
        <taxon>Actinomycetes</taxon>
        <taxon>Actinomycetales</taxon>
        <taxon>Actinomycetaceae</taxon>
        <taxon>Actinobaculum</taxon>
    </lineage>
</organism>
<dbReference type="Proteomes" id="UP000009888">
    <property type="component" value="Unassembled WGS sequence"/>
</dbReference>
<evidence type="ECO:0000256" key="7">
    <source>
        <dbReference type="SAM" id="Phobius"/>
    </source>
</evidence>
<dbReference type="InterPro" id="IPR005548">
    <property type="entry name" value="Cell_div_FtsQ/DivIB_C"/>
</dbReference>
<evidence type="ECO:0000313" key="11">
    <source>
        <dbReference type="Proteomes" id="UP000009888"/>
    </source>
</evidence>
<keyword evidence="2" id="KW-0132">Cell division</keyword>